<dbReference type="EMBL" id="FQVQ01000003">
    <property type="protein sequence ID" value="SHF02484.1"/>
    <property type="molecule type" value="Genomic_DNA"/>
</dbReference>
<accession>A0A1M4Y9R4</accession>
<sequence>MALPLLFTACGEDEETFVQQNYLVGKWEITQTGTMNAQGAINYTNYVNDANCDKDNYIFNADFTYQQNDFVNSGTCTNQSISGTYNRLSTSLTLRYTTNAGGSTQVITQSLTIVSLTYTEIVVAYTTSNSNQLVYLKMTKV</sequence>
<name>A0A1M4Y9R4_9FLAO</name>
<proteinExistence type="predicted"/>
<feature type="domain" description="Lipocalin-like" evidence="1">
    <location>
        <begin position="23"/>
        <end position="122"/>
    </location>
</feature>
<dbReference type="Proteomes" id="UP000184147">
    <property type="component" value="Unassembled WGS sequence"/>
</dbReference>
<dbReference type="AlphaFoldDB" id="A0A1M4Y9R4"/>
<keyword evidence="3" id="KW-1185">Reference proteome</keyword>
<dbReference type="InterPro" id="IPR024311">
    <property type="entry name" value="Lipocalin-like"/>
</dbReference>
<gene>
    <name evidence="2" type="ORF">SAMN05444377_10327</name>
</gene>
<organism evidence="2 3">
    <name type="scientific">Flavobacterium fontis</name>
    <dbReference type="NCBI Taxonomy" id="1124188"/>
    <lineage>
        <taxon>Bacteria</taxon>
        <taxon>Pseudomonadati</taxon>
        <taxon>Bacteroidota</taxon>
        <taxon>Flavobacteriia</taxon>
        <taxon>Flavobacteriales</taxon>
        <taxon>Flavobacteriaceae</taxon>
        <taxon>Flavobacterium</taxon>
    </lineage>
</organism>
<dbReference type="Pfam" id="PF13648">
    <property type="entry name" value="Lipocalin_4"/>
    <property type="match status" value="1"/>
</dbReference>
<reference evidence="2 3" key="1">
    <citation type="submission" date="2016-11" db="EMBL/GenBank/DDBJ databases">
        <authorList>
            <person name="Jaros S."/>
            <person name="Januszkiewicz K."/>
            <person name="Wedrychowicz H."/>
        </authorList>
    </citation>
    <scope>NUCLEOTIDE SEQUENCE [LARGE SCALE GENOMIC DNA]</scope>
    <source>
        <strain evidence="2 3">DSM 25660</strain>
    </source>
</reference>
<dbReference type="STRING" id="1124188.SAMN05444377_10327"/>
<evidence type="ECO:0000313" key="3">
    <source>
        <dbReference type="Proteomes" id="UP000184147"/>
    </source>
</evidence>
<evidence type="ECO:0000259" key="1">
    <source>
        <dbReference type="Pfam" id="PF13648"/>
    </source>
</evidence>
<evidence type="ECO:0000313" key="2">
    <source>
        <dbReference type="EMBL" id="SHF02484.1"/>
    </source>
</evidence>
<protein>
    <recommendedName>
        <fullName evidence="1">Lipocalin-like domain-containing protein</fullName>
    </recommendedName>
</protein>